<keyword evidence="6" id="KW-0227">DNA damage</keyword>
<evidence type="ECO:0000256" key="7">
    <source>
        <dbReference type="ARBA" id="ARBA00022840"/>
    </source>
</evidence>
<evidence type="ECO:0000256" key="4">
    <source>
        <dbReference type="ARBA" id="ARBA00022454"/>
    </source>
</evidence>
<feature type="coiled-coil region" evidence="12">
    <location>
        <begin position="853"/>
        <end position="932"/>
    </location>
</feature>
<keyword evidence="11" id="KW-0539">Nucleus</keyword>
<evidence type="ECO:0000313" key="15">
    <source>
        <dbReference type="EMBL" id="EPZ36266.1"/>
    </source>
</evidence>
<dbReference type="GO" id="GO:0005524">
    <property type="term" value="F:ATP binding"/>
    <property type="evidence" value="ECO:0007669"/>
    <property type="project" value="UniProtKB-KW"/>
</dbReference>
<dbReference type="PANTHER" id="PTHR19306">
    <property type="entry name" value="STRUCTURAL MAINTENANCE OF CHROMOSOMES 5,6 SMC5, SMC6"/>
    <property type="match status" value="1"/>
</dbReference>
<evidence type="ECO:0000256" key="2">
    <source>
        <dbReference type="ARBA" id="ARBA00004286"/>
    </source>
</evidence>
<keyword evidence="16" id="KW-1185">Reference proteome</keyword>
<evidence type="ECO:0000256" key="8">
    <source>
        <dbReference type="ARBA" id="ARBA00023054"/>
    </source>
</evidence>
<evidence type="ECO:0000256" key="13">
    <source>
        <dbReference type="SAM" id="MobiDB-lite"/>
    </source>
</evidence>
<feature type="region of interest" description="Disordered" evidence="13">
    <location>
        <begin position="1"/>
        <end position="45"/>
    </location>
</feature>
<dbReference type="SUPFAM" id="SSF52540">
    <property type="entry name" value="P-loop containing nucleoside triphosphate hydrolases"/>
    <property type="match status" value="1"/>
</dbReference>
<keyword evidence="4" id="KW-0158">Chromosome</keyword>
<evidence type="ECO:0000313" key="16">
    <source>
        <dbReference type="Proteomes" id="UP000030755"/>
    </source>
</evidence>
<gene>
    <name evidence="15" type="ORF">O9G_005149</name>
</gene>
<keyword evidence="7" id="KW-0067">ATP-binding</keyword>
<evidence type="ECO:0000256" key="5">
    <source>
        <dbReference type="ARBA" id="ARBA00022741"/>
    </source>
</evidence>
<name>A0A075B161_ROZAC</name>
<proteinExistence type="inferred from homology"/>
<dbReference type="GO" id="GO:0030915">
    <property type="term" value="C:Smc5-Smc6 complex"/>
    <property type="evidence" value="ECO:0007669"/>
    <property type="project" value="TreeGrafter"/>
</dbReference>
<evidence type="ECO:0000256" key="9">
    <source>
        <dbReference type="ARBA" id="ARBA00023172"/>
    </source>
</evidence>
<keyword evidence="15" id="KW-0378">Hydrolase</keyword>
<protein>
    <submittedName>
        <fullName evidence="15">p-loop containing nucleoside triphosphate hydrolase domain-containing protein</fullName>
    </submittedName>
</protein>
<comment type="subcellular location">
    <subcellularLocation>
        <location evidence="2">Chromosome</location>
    </subcellularLocation>
    <subcellularLocation>
        <location evidence="1">Nucleus</location>
    </subcellularLocation>
</comment>
<dbReference type="OMA" id="MCHDHFY"/>
<feature type="compositionally biased region" description="Basic residues" evidence="13">
    <location>
        <begin position="16"/>
        <end position="30"/>
    </location>
</feature>
<feature type="coiled-coil region" evidence="12">
    <location>
        <begin position="258"/>
        <end position="504"/>
    </location>
</feature>
<dbReference type="GO" id="GO:0016787">
    <property type="term" value="F:hydrolase activity"/>
    <property type="evidence" value="ECO:0007669"/>
    <property type="project" value="UniProtKB-KW"/>
</dbReference>
<evidence type="ECO:0000256" key="12">
    <source>
        <dbReference type="SAM" id="Coils"/>
    </source>
</evidence>
<dbReference type="GO" id="GO:0003697">
    <property type="term" value="F:single-stranded DNA binding"/>
    <property type="evidence" value="ECO:0007669"/>
    <property type="project" value="TreeGrafter"/>
</dbReference>
<keyword evidence="5" id="KW-0547">Nucleotide-binding</keyword>
<dbReference type="GO" id="GO:0005634">
    <property type="term" value="C:nucleus"/>
    <property type="evidence" value="ECO:0007669"/>
    <property type="project" value="UniProtKB-SubCell"/>
</dbReference>
<keyword evidence="9" id="KW-0233">DNA recombination</keyword>
<evidence type="ECO:0000259" key="14">
    <source>
        <dbReference type="Pfam" id="PF13476"/>
    </source>
</evidence>
<dbReference type="OrthoDB" id="10072614at2759"/>
<evidence type="ECO:0000256" key="10">
    <source>
        <dbReference type="ARBA" id="ARBA00023204"/>
    </source>
</evidence>
<dbReference type="GO" id="GO:0003684">
    <property type="term" value="F:damaged DNA binding"/>
    <property type="evidence" value="ECO:0007669"/>
    <property type="project" value="TreeGrafter"/>
</dbReference>
<accession>A0A075B161</accession>
<dbReference type="InterPro" id="IPR027417">
    <property type="entry name" value="P-loop_NTPase"/>
</dbReference>
<dbReference type="InterPro" id="IPR038729">
    <property type="entry name" value="Rad50/SbcC_AAA"/>
</dbReference>
<dbReference type="HOGENOM" id="CLU_009063_0_0_1"/>
<dbReference type="Proteomes" id="UP000030755">
    <property type="component" value="Unassembled WGS sequence"/>
</dbReference>
<dbReference type="Gene3D" id="3.40.50.300">
    <property type="entry name" value="P-loop containing nucleotide triphosphate hydrolases"/>
    <property type="match status" value="2"/>
</dbReference>
<keyword evidence="10" id="KW-0234">DNA repair</keyword>
<keyword evidence="8 12" id="KW-0175">Coiled coil</keyword>
<dbReference type="GO" id="GO:0035861">
    <property type="term" value="C:site of double-strand break"/>
    <property type="evidence" value="ECO:0007669"/>
    <property type="project" value="TreeGrafter"/>
</dbReference>
<dbReference type="PANTHER" id="PTHR19306:SF6">
    <property type="entry name" value="STRUCTURAL MAINTENANCE OF CHROMOSOMES PROTEIN 6"/>
    <property type="match status" value="1"/>
</dbReference>
<reference evidence="15 16" key="1">
    <citation type="journal article" date="2013" name="Curr. Biol.">
        <title>Shared signatures of parasitism and phylogenomics unite Cryptomycota and microsporidia.</title>
        <authorList>
            <person name="James T.Y."/>
            <person name="Pelin A."/>
            <person name="Bonen L."/>
            <person name="Ahrendt S."/>
            <person name="Sain D."/>
            <person name="Corradi N."/>
            <person name="Stajich J.E."/>
        </authorList>
    </citation>
    <scope>NUCLEOTIDE SEQUENCE [LARGE SCALE GENOMIC DNA]</scope>
    <source>
        <strain evidence="15 16">CSF55</strain>
    </source>
</reference>
<feature type="domain" description="Rad50/SbcC-type AAA" evidence="14">
    <location>
        <begin position="90"/>
        <end position="361"/>
    </location>
</feature>
<dbReference type="GO" id="GO:0000724">
    <property type="term" value="P:double-strand break repair via homologous recombination"/>
    <property type="evidence" value="ECO:0007669"/>
    <property type="project" value="TreeGrafter"/>
</dbReference>
<feature type="coiled-coil region" evidence="12">
    <location>
        <begin position="711"/>
        <end position="824"/>
    </location>
</feature>
<sequence length="1130" mass="131552">MPKKRLEEESLEAGPSKRRRATISSQKKRAHSDTESVPDDSQMPKSVAVADKEFDVADINDLFRIDIESEIQQQSTRKMVKDDMSGRLKSIEMENFMCHSNFKADFISGINFICGNNGSGKSAVLTAITVCLGGRAAGTQRAKKVVDFIKDGCVSAVVRIWLHNGGEDGYKRDEYGDEICVERRISRDGGTVFKTRNSNGNVVSTGKNEVNGICNYFGLVVDNPLVVLNQETAKQFLQDSSEEKKYEASNLQTWKEGIDFLKGKMAQMQGQIKLKEKNFEALKKEYESTKRQYEQMQEIYDFNEQLERKKDDLIWAMYEEKVKEMERLEAEMIKQEEEMILSRSRVDKCEERIKEIEEEMKGIEEENEESVGVIEPMQEKKSQVEGRKREIGIEIKGMIENVKECDMKIKDYKERVENIEQSIAAEESKNNLSVKNKANEEKKMVSERIEMVKKEIASKKQELFEVETRVEEKEREERNAERMTREIRDQISALKRDVEDLSESSKNRMARFGRECQQVLSMIEGRKFNKKPVGPFGAFVEIIDEEWNDVIQCVIGREMRNFAVDNHYDKMELMKIFERCNYQASVIVMKFNDLLDTSRYEPSSQVKTIKRNLKITNEIVESALKLNSKIERIGMFQTRKEAATLMRQGIKFIDFSVSKDNLLRIEADLTVPLLKPNRIIPITKNFDSILNQKKQKLNSEIEKEKVCSRDLFSIKKDLENLRNNKNQLKSNVKSLQDELNKLENNLEKIENILNSVEDNSKLLSMKENLQNLNESLKLMEQQRRATMLEIGEKKKDYNEINLELKNIEKEIKLKELNRKSILEKRQILIEKITKFQREKENFNLQFLKNKTLNESIKNQLKELKLESADMKEKALSVCEERFVGKPSNAIEDEIVRLEARVHQLQKEHKISIEEITEKLRNLQSKYSDAVKVLDSTINKINYLDKSIKERDSKWHKMRTSMALMARQSFHQHMAERGYYGNIKFVHPIDDKVGKMQIQVYVSEQEKNNQSGNKRKGIFRVPFKHSFSFRYSLNILFHLGVRSLSGGEKSFSTVCLLLSLWGTMSSPLRCLDEFDVFMDAVNRRQSISFLIDYCSLHKVQYVLISPQDFSTIPQSKNVRIIRMNDPKRSLN</sequence>
<evidence type="ECO:0000256" key="3">
    <source>
        <dbReference type="ARBA" id="ARBA00006793"/>
    </source>
</evidence>
<dbReference type="STRING" id="988480.A0A075B161"/>
<dbReference type="AlphaFoldDB" id="A0A075B161"/>
<dbReference type="Gene3D" id="1.10.287.1490">
    <property type="match status" value="1"/>
</dbReference>
<evidence type="ECO:0000256" key="6">
    <source>
        <dbReference type="ARBA" id="ARBA00022763"/>
    </source>
</evidence>
<dbReference type="Pfam" id="PF13476">
    <property type="entry name" value="AAA_23"/>
    <property type="match status" value="1"/>
</dbReference>
<organism evidence="15 16">
    <name type="scientific">Rozella allomycis (strain CSF55)</name>
    <dbReference type="NCBI Taxonomy" id="988480"/>
    <lineage>
        <taxon>Eukaryota</taxon>
        <taxon>Fungi</taxon>
        <taxon>Fungi incertae sedis</taxon>
        <taxon>Cryptomycota</taxon>
        <taxon>Cryptomycota incertae sedis</taxon>
        <taxon>Rozella</taxon>
    </lineage>
</organism>
<dbReference type="EMBL" id="KE560608">
    <property type="protein sequence ID" value="EPZ36266.1"/>
    <property type="molecule type" value="Genomic_DNA"/>
</dbReference>
<comment type="similarity">
    <text evidence="3">Belongs to the SMC family. SMC6 subfamily.</text>
</comment>
<evidence type="ECO:0000256" key="1">
    <source>
        <dbReference type="ARBA" id="ARBA00004123"/>
    </source>
</evidence>
<evidence type="ECO:0000256" key="11">
    <source>
        <dbReference type="ARBA" id="ARBA00023242"/>
    </source>
</evidence>